<accession>A0A450UBB8</accession>
<organism evidence="3">
    <name type="scientific">Candidatus Kentrum sp. LFY</name>
    <dbReference type="NCBI Taxonomy" id="2126342"/>
    <lineage>
        <taxon>Bacteria</taxon>
        <taxon>Pseudomonadati</taxon>
        <taxon>Pseudomonadota</taxon>
        <taxon>Gammaproteobacteria</taxon>
        <taxon>Candidatus Kentrum</taxon>
    </lineage>
</organism>
<name>A0A450UBB8_9GAMM</name>
<evidence type="ECO:0000256" key="2">
    <source>
        <dbReference type="SAM" id="Phobius"/>
    </source>
</evidence>
<feature type="transmembrane region" description="Helical" evidence="2">
    <location>
        <begin position="21"/>
        <end position="42"/>
    </location>
</feature>
<keyword evidence="2" id="KW-0812">Transmembrane</keyword>
<sequence>MVRRYHHEGKKLKRKHSIKRTGAIAGLVIAGLMISFQLHAFFDLPSLGRSFLSIFNPFDKLTIAGTYRGTAEMVIKASASLARSVGYAGDALGITKIDSNEYLRKADQLEKSTGGIGAQIKDAKLLSKKASEDAEKTNGSSSNRVGKVKNGKTVPRLDSPA</sequence>
<keyword evidence="2" id="KW-0472">Membrane</keyword>
<feature type="region of interest" description="Disordered" evidence="1">
    <location>
        <begin position="131"/>
        <end position="161"/>
    </location>
</feature>
<keyword evidence="2" id="KW-1133">Transmembrane helix</keyword>
<protein>
    <submittedName>
        <fullName evidence="3">Uncharacterized protein</fullName>
    </submittedName>
</protein>
<gene>
    <name evidence="3" type="ORF">BECKLFY1418B_GA0070995_10161</name>
</gene>
<dbReference type="AlphaFoldDB" id="A0A450UBB8"/>
<evidence type="ECO:0000313" key="3">
    <source>
        <dbReference type="EMBL" id="VFJ89523.1"/>
    </source>
</evidence>
<evidence type="ECO:0000256" key="1">
    <source>
        <dbReference type="SAM" id="MobiDB-lite"/>
    </source>
</evidence>
<proteinExistence type="predicted"/>
<reference evidence="3" key="1">
    <citation type="submission" date="2019-02" db="EMBL/GenBank/DDBJ databases">
        <authorList>
            <person name="Gruber-Vodicka R. H."/>
            <person name="Seah K. B. B."/>
        </authorList>
    </citation>
    <scope>NUCLEOTIDE SEQUENCE</scope>
    <source>
        <strain evidence="3">BECK_M7</strain>
    </source>
</reference>
<dbReference type="EMBL" id="CAADFF010000016">
    <property type="protein sequence ID" value="VFJ89523.1"/>
    <property type="molecule type" value="Genomic_DNA"/>
</dbReference>